<evidence type="ECO:0000313" key="2">
    <source>
        <dbReference type="EMBL" id="KJL30934.1"/>
    </source>
</evidence>
<sequence>MLVIGVDAGGTSTRAVLATGEGHVIGFGRGGSGNPTSSGIPAALAEVRGAIASALDAGGASLSDVSRMVVAMAGHDSRGGASEWILDPLKENGFAGALTFESDLLAMYASGAVAPVGYGVVCGTGASAVRVEGGRIVATADGLGWLLGDRGSGFWIGRGAAAAAIAELDGLGPESMLTARVLQAAGIAGEGAHASGNDGRPAALEHLIRVLYAQRPVQLSGFAPLVFDAAEEHDPVAQGILHEAGEQLVRTLGLVQAGPGPVVIGGSIVLRPGAPQQMLRAHVAEAFGDVPFVLVDSGAAGATMLALRHAGVDVDEGTLARVRAGIGEAMRAGATAGIPGPLTTVPKGDTP</sequence>
<dbReference type="GO" id="GO:0047931">
    <property type="term" value="F:glucosamine kinase activity"/>
    <property type="evidence" value="ECO:0007669"/>
    <property type="project" value="UniProtKB-EC"/>
</dbReference>
<dbReference type="InterPro" id="IPR052519">
    <property type="entry name" value="Euk-type_GlcNAc_Kinase"/>
</dbReference>
<dbReference type="InterPro" id="IPR002731">
    <property type="entry name" value="ATPase_BadF"/>
</dbReference>
<dbReference type="EMBL" id="JYIX01000040">
    <property type="protein sequence ID" value="KJL30934.1"/>
    <property type="molecule type" value="Genomic_DNA"/>
</dbReference>
<dbReference type="SUPFAM" id="SSF53067">
    <property type="entry name" value="Actin-like ATPase domain"/>
    <property type="match status" value="2"/>
</dbReference>
<keyword evidence="2" id="KW-0418">Kinase</keyword>
<gene>
    <name evidence="2" type="primary">gspK_2</name>
    <name evidence="2" type="ORF">RS86_03879</name>
</gene>
<dbReference type="AlphaFoldDB" id="A0A0F0LE25"/>
<keyword evidence="2" id="KW-0808">Transferase</keyword>
<keyword evidence="3" id="KW-1185">Reference proteome</keyword>
<dbReference type="PATRIC" id="fig|582680.6.peg.3967"/>
<dbReference type="EC" id="2.7.1.8" evidence="2"/>
<dbReference type="Pfam" id="PF01869">
    <property type="entry name" value="BcrAD_BadFG"/>
    <property type="match status" value="1"/>
</dbReference>
<name>A0A0F0LE25_9MICO</name>
<feature type="domain" description="ATPase BadF/BadG/BcrA/BcrD type" evidence="1">
    <location>
        <begin position="4"/>
        <end position="304"/>
    </location>
</feature>
<reference evidence="2 3" key="1">
    <citation type="submission" date="2015-02" db="EMBL/GenBank/DDBJ databases">
        <title>Draft genome sequences of ten Microbacterium spp. with emphasis on heavy metal contaminated environments.</title>
        <authorList>
            <person name="Corretto E."/>
        </authorList>
    </citation>
    <scope>NUCLEOTIDE SEQUENCE [LARGE SCALE GENOMIC DNA]</scope>
    <source>
        <strain evidence="2 3">ARN176</strain>
    </source>
</reference>
<dbReference type="STRING" id="582680.RS86_03879"/>
<evidence type="ECO:0000259" key="1">
    <source>
        <dbReference type="Pfam" id="PF01869"/>
    </source>
</evidence>
<accession>A0A0F0LE25</accession>
<dbReference type="CDD" id="cd24007">
    <property type="entry name" value="ASKHA_NBD_eukNAGK-like"/>
    <property type="match status" value="1"/>
</dbReference>
<dbReference type="InterPro" id="IPR043129">
    <property type="entry name" value="ATPase_NBD"/>
</dbReference>
<dbReference type="PANTHER" id="PTHR43190:SF3">
    <property type="entry name" value="N-ACETYL-D-GLUCOSAMINE KINASE"/>
    <property type="match status" value="1"/>
</dbReference>
<proteinExistence type="predicted"/>
<dbReference type="PANTHER" id="PTHR43190">
    <property type="entry name" value="N-ACETYL-D-GLUCOSAMINE KINASE"/>
    <property type="match status" value="1"/>
</dbReference>
<dbReference type="Gene3D" id="3.30.420.40">
    <property type="match status" value="2"/>
</dbReference>
<evidence type="ECO:0000313" key="3">
    <source>
        <dbReference type="Proteomes" id="UP000033740"/>
    </source>
</evidence>
<dbReference type="RefSeq" id="WP_152642238.1">
    <property type="nucleotide sequence ID" value="NZ_JYIX01000040.1"/>
</dbReference>
<dbReference type="Proteomes" id="UP000033740">
    <property type="component" value="Unassembled WGS sequence"/>
</dbReference>
<protein>
    <submittedName>
        <fullName evidence="2">Glucosamine kinase GspK</fullName>
        <ecNumber evidence="2">2.7.1.8</ecNumber>
    </submittedName>
</protein>
<comment type="caution">
    <text evidence="2">The sequence shown here is derived from an EMBL/GenBank/DDBJ whole genome shotgun (WGS) entry which is preliminary data.</text>
</comment>
<organism evidence="2 3">
    <name type="scientific">Microbacterium azadirachtae</name>
    <dbReference type="NCBI Taxonomy" id="582680"/>
    <lineage>
        <taxon>Bacteria</taxon>
        <taxon>Bacillati</taxon>
        <taxon>Actinomycetota</taxon>
        <taxon>Actinomycetes</taxon>
        <taxon>Micrococcales</taxon>
        <taxon>Microbacteriaceae</taxon>
        <taxon>Microbacterium</taxon>
    </lineage>
</organism>